<keyword evidence="1" id="KW-1133">Transmembrane helix</keyword>
<organism evidence="3 4">
    <name type="scientific">Pedobacter cryoconitis</name>
    <dbReference type="NCBI Taxonomy" id="188932"/>
    <lineage>
        <taxon>Bacteria</taxon>
        <taxon>Pseudomonadati</taxon>
        <taxon>Bacteroidota</taxon>
        <taxon>Sphingobacteriia</taxon>
        <taxon>Sphingobacteriales</taxon>
        <taxon>Sphingobacteriaceae</taxon>
        <taxon>Pedobacter</taxon>
    </lineage>
</organism>
<comment type="caution">
    <text evidence="3">The sequence shown here is derived from an EMBL/GenBank/DDBJ whole genome shotgun (WGS) entry which is preliminary data.</text>
</comment>
<evidence type="ECO:0000313" key="3">
    <source>
        <dbReference type="EMBL" id="MBB5634436.1"/>
    </source>
</evidence>
<dbReference type="Pfam" id="PF26002">
    <property type="entry name" value="Beta-barrel_AprE"/>
    <property type="match status" value="1"/>
</dbReference>
<dbReference type="InterPro" id="IPR058982">
    <property type="entry name" value="Beta-barrel_AprE"/>
</dbReference>
<proteinExistence type="predicted"/>
<keyword evidence="1" id="KW-0472">Membrane</keyword>
<feature type="domain" description="AprE-like beta-barrel" evidence="2">
    <location>
        <begin position="74"/>
        <end position="150"/>
    </location>
</feature>
<feature type="transmembrane region" description="Helical" evidence="1">
    <location>
        <begin position="32"/>
        <end position="53"/>
    </location>
</feature>
<dbReference type="RefSeq" id="WP_183878244.1">
    <property type="nucleotide sequence ID" value="NZ_JACHCE010000001.1"/>
</dbReference>
<dbReference type="Gene3D" id="2.40.30.170">
    <property type="match status" value="1"/>
</dbReference>
<name>A0A7W8ZI87_9SPHI</name>
<sequence length="169" mass="19446">MASIKKENEQDVIHSPAIQHIITSVPSWVLRWGIFIFFVLLFLIIGLSAFIRYPDMVKTTMKIDSQTDKIFYGEMSVPESKLAKVKEGQKVLIKFRRYPFETYGMVTGRIKSIDQIPQDDSTFISRVDFSTDLPGRIQLKKGMMADAEIIIQDVSVMQRFSRSIFKTAQ</sequence>
<reference evidence="3 4" key="1">
    <citation type="submission" date="2020-08" db="EMBL/GenBank/DDBJ databases">
        <title>Genomic Encyclopedia of Type Strains, Phase IV (KMG-V): Genome sequencing to study the core and pangenomes of soil and plant-associated prokaryotes.</title>
        <authorList>
            <person name="Whitman W."/>
        </authorList>
    </citation>
    <scope>NUCLEOTIDE SEQUENCE [LARGE SCALE GENOMIC DNA]</scope>
    <source>
        <strain evidence="3 4">S3M1</strain>
    </source>
</reference>
<dbReference type="AlphaFoldDB" id="A0A7W8ZI87"/>
<protein>
    <recommendedName>
        <fullName evidence="2">AprE-like beta-barrel domain-containing protein</fullName>
    </recommendedName>
</protein>
<gene>
    <name evidence="3" type="ORF">HDE68_000321</name>
</gene>
<dbReference type="Proteomes" id="UP000537204">
    <property type="component" value="Unassembled WGS sequence"/>
</dbReference>
<evidence type="ECO:0000313" key="4">
    <source>
        <dbReference type="Proteomes" id="UP000537204"/>
    </source>
</evidence>
<accession>A0A7W8ZI87</accession>
<keyword evidence="1" id="KW-0812">Transmembrane</keyword>
<evidence type="ECO:0000259" key="2">
    <source>
        <dbReference type="Pfam" id="PF26002"/>
    </source>
</evidence>
<dbReference type="EMBL" id="JACHCE010000001">
    <property type="protein sequence ID" value="MBB5634436.1"/>
    <property type="molecule type" value="Genomic_DNA"/>
</dbReference>
<evidence type="ECO:0000256" key="1">
    <source>
        <dbReference type="SAM" id="Phobius"/>
    </source>
</evidence>